<dbReference type="Proteomes" id="UP000735302">
    <property type="component" value="Unassembled WGS sequence"/>
</dbReference>
<evidence type="ECO:0000313" key="2">
    <source>
        <dbReference type="Proteomes" id="UP000735302"/>
    </source>
</evidence>
<name>A0AAV4D0H8_9GAST</name>
<protein>
    <submittedName>
        <fullName evidence="1">Polyprotein</fullName>
    </submittedName>
</protein>
<dbReference type="PANTHER" id="PTHR37984:SF5">
    <property type="entry name" value="PROTEIN NYNRIN-LIKE"/>
    <property type="match status" value="1"/>
</dbReference>
<dbReference type="SUPFAM" id="SSF56672">
    <property type="entry name" value="DNA/RNA polymerases"/>
    <property type="match status" value="1"/>
</dbReference>
<dbReference type="PANTHER" id="PTHR37984">
    <property type="entry name" value="PROTEIN CBG26694"/>
    <property type="match status" value="1"/>
</dbReference>
<dbReference type="Gene3D" id="3.10.10.10">
    <property type="entry name" value="HIV Type 1 Reverse Transcriptase, subunit A, domain 1"/>
    <property type="match status" value="1"/>
</dbReference>
<keyword evidence="2" id="KW-1185">Reference proteome</keyword>
<dbReference type="AlphaFoldDB" id="A0AAV4D0H8"/>
<accession>A0AAV4D0H8</accession>
<proteinExistence type="predicted"/>
<reference evidence="1 2" key="1">
    <citation type="journal article" date="2021" name="Elife">
        <title>Chloroplast acquisition without the gene transfer in kleptoplastic sea slugs, Plakobranchus ocellatus.</title>
        <authorList>
            <person name="Maeda T."/>
            <person name="Takahashi S."/>
            <person name="Yoshida T."/>
            <person name="Shimamura S."/>
            <person name="Takaki Y."/>
            <person name="Nagai Y."/>
            <person name="Toyoda A."/>
            <person name="Suzuki Y."/>
            <person name="Arimoto A."/>
            <person name="Ishii H."/>
            <person name="Satoh N."/>
            <person name="Nishiyama T."/>
            <person name="Hasebe M."/>
            <person name="Maruyama T."/>
            <person name="Minagawa J."/>
            <person name="Obokata J."/>
            <person name="Shigenobu S."/>
        </authorList>
    </citation>
    <scope>NUCLEOTIDE SEQUENCE [LARGE SCALE GENOMIC DNA]</scope>
</reference>
<comment type="caution">
    <text evidence="1">The sequence shown here is derived from an EMBL/GenBank/DDBJ whole genome shotgun (WGS) entry which is preliminary data.</text>
</comment>
<dbReference type="InterPro" id="IPR050951">
    <property type="entry name" value="Retrovirus_Pol_polyprotein"/>
</dbReference>
<sequence>MLEKELDKLESEGIISKTDKCEWATPIVSVLKKNGDVRICGDYKGTLNQVLEEEYYTLPRVEDMMANLDQGEKFSKIDILQAYVTLPIQQECRHLTTINTHKAIGL</sequence>
<evidence type="ECO:0000313" key="1">
    <source>
        <dbReference type="EMBL" id="GFO37579.1"/>
    </source>
</evidence>
<dbReference type="InterPro" id="IPR043502">
    <property type="entry name" value="DNA/RNA_pol_sf"/>
</dbReference>
<dbReference type="EMBL" id="BLXT01007274">
    <property type="protein sequence ID" value="GFO37579.1"/>
    <property type="molecule type" value="Genomic_DNA"/>
</dbReference>
<gene>
    <name evidence="1" type="ORF">PoB_006408400</name>
</gene>
<dbReference type="Gene3D" id="3.30.70.270">
    <property type="match status" value="1"/>
</dbReference>
<dbReference type="InterPro" id="IPR043128">
    <property type="entry name" value="Rev_trsase/Diguanyl_cyclase"/>
</dbReference>
<organism evidence="1 2">
    <name type="scientific">Plakobranchus ocellatus</name>
    <dbReference type="NCBI Taxonomy" id="259542"/>
    <lineage>
        <taxon>Eukaryota</taxon>
        <taxon>Metazoa</taxon>
        <taxon>Spiralia</taxon>
        <taxon>Lophotrochozoa</taxon>
        <taxon>Mollusca</taxon>
        <taxon>Gastropoda</taxon>
        <taxon>Heterobranchia</taxon>
        <taxon>Euthyneura</taxon>
        <taxon>Panpulmonata</taxon>
        <taxon>Sacoglossa</taxon>
        <taxon>Placobranchoidea</taxon>
        <taxon>Plakobranchidae</taxon>
        <taxon>Plakobranchus</taxon>
    </lineage>
</organism>